<keyword evidence="2" id="KW-1185">Reference proteome</keyword>
<reference evidence="1 2" key="1">
    <citation type="submission" date="2024-04" db="EMBL/GenBank/DDBJ databases">
        <title>Tritrichomonas musculus Genome.</title>
        <authorList>
            <person name="Alves-Ferreira E."/>
            <person name="Grigg M."/>
            <person name="Lorenzi H."/>
            <person name="Galac M."/>
        </authorList>
    </citation>
    <scope>NUCLEOTIDE SEQUENCE [LARGE SCALE GENOMIC DNA]</scope>
    <source>
        <strain evidence="1 2">EAF2021</strain>
    </source>
</reference>
<gene>
    <name evidence="1" type="ORF">M9Y10_034082</name>
</gene>
<proteinExistence type="predicted"/>
<evidence type="ECO:0000313" key="1">
    <source>
        <dbReference type="EMBL" id="KAK8889336.1"/>
    </source>
</evidence>
<protein>
    <submittedName>
        <fullName evidence="1">Uncharacterized protein</fullName>
    </submittedName>
</protein>
<comment type="caution">
    <text evidence="1">The sequence shown here is derived from an EMBL/GenBank/DDBJ whole genome shotgun (WGS) entry which is preliminary data.</text>
</comment>
<dbReference type="Proteomes" id="UP001470230">
    <property type="component" value="Unassembled WGS sequence"/>
</dbReference>
<organism evidence="1 2">
    <name type="scientific">Tritrichomonas musculus</name>
    <dbReference type="NCBI Taxonomy" id="1915356"/>
    <lineage>
        <taxon>Eukaryota</taxon>
        <taxon>Metamonada</taxon>
        <taxon>Parabasalia</taxon>
        <taxon>Tritrichomonadida</taxon>
        <taxon>Tritrichomonadidae</taxon>
        <taxon>Tritrichomonas</taxon>
    </lineage>
</organism>
<sequence length="435" mass="50512">MENKKISLGSKALNNAINLKWGPEFLFIFKDKNGNTVSTISLSAFQACIISSKVSKLFAIDPTISQYIFEADGFSNAHIESYFKNVFNGFNKDEYLVYYLKIAKTIETDDIVDDIMEIIKEDTPMESKNVISKIVLKINANVNYDEEIRYAAHNLTTLIQENAFDNCPMENKIDILTSILSVYQQNENNEKDLEIIFDYIDKLDDEYFIRLVSLLNPKFMNPELISRALFRVNKENITDDFLNFIYKRFDSKKKKVAKNEVNCQYSPSNHLNGIFSELYNRCGKNPCDTDDIRITFSGRSKSSVKDIIEYKGKSNGCIIIAKENEYPKIEFDFGDNKKICLSGYELKVKGETNSYNFPKAWEIKGSNDKFNYEIIDTHINFNEFSAGKVLHFRIPKQVNSYRYIVYQQKENRGSQNQQKFLRLSAIEFYGKIIYH</sequence>
<accession>A0ABR2KEP3</accession>
<dbReference type="EMBL" id="JAPFFF010000005">
    <property type="protein sequence ID" value="KAK8889336.1"/>
    <property type="molecule type" value="Genomic_DNA"/>
</dbReference>
<evidence type="ECO:0000313" key="2">
    <source>
        <dbReference type="Proteomes" id="UP001470230"/>
    </source>
</evidence>
<name>A0ABR2KEP3_9EUKA</name>
<dbReference type="Gene3D" id="2.60.120.260">
    <property type="entry name" value="Galactose-binding domain-like"/>
    <property type="match status" value="1"/>
</dbReference>